<reference evidence="3 4" key="1">
    <citation type="journal article" date="2011" name="Science">
        <title>The ecoresponsive genome of Daphnia pulex.</title>
        <authorList>
            <person name="Colbourne J.K."/>
            <person name="Pfrender M.E."/>
            <person name="Gilbert D."/>
            <person name="Thomas W.K."/>
            <person name="Tucker A."/>
            <person name="Oakley T.H."/>
            <person name="Tokishita S."/>
            <person name="Aerts A."/>
            <person name="Arnold G.J."/>
            <person name="Basu M.K."/>
            <person name="Bauer D.J."/>
            <person name="Caceres C.E."/>
            <person name="Carmel L."/>
            <person name="Casola C."/>
            <person name="Choi J.H."/>
            <person name="Detter J.C."/>
            <person name="Dong Q."/>
            <person name="Dusheyko S."/>
            <person name="Eads B.D."/>
            <person name="Frohlich T."/>
            <person name="Geiler-Samerotte K.A."/>
            <person name="Gerlach D."/>
            <person name="Hatcher P."/>
            <person name="Jogdeo S."/>
            <person name="Krijgsveld J."/>
            <person name="Kriventseva E.V."/>
            <person name="Kultz D."/>
            <person name="Laforsch C."/>
            <person name="Lindquist E."/>
            <person name="Lopez J."/>
            <person name="Manak J.R."/>
            <person name="Muller J."/>
            <person name="Pangilinan J."/>
            <person name="Patwardhan R.P."/>
            <person name="Pitluck S."/>
            <person name="Pritham E.J."/>
            <person name="Rechtsteiner A."/>
            <person name="Rho M."/>
            <person name="Rogozin I.B."/>
            <person name="Sakarya O."/>
            <person name="Salamov A."/>
            <person name="Schaack S."/>
            <person name="Shapiro H."/>
            <person name="Shiga Y."/>
            <person name="Skalitzky C."/>
            <person name="Smith Z."/>
            <person name="Souvorov A."/>
            <person name="Sung W."/>
            <person name="Tang Z."/>
            <person name="Tsuchiya D."/>
            <person name="Tu H."/>
            <person name="Vos H."/>
            <person name="Wang M."/>
            <person name="Wolf Y.I."/>
            <person name="Yamagata H."/>
            <person name="Yamada T."/>
            <person name="Ye Y."/>
            <person name="Shaw J.R."/>
            <person name="Andrews J."/>
            <person name="Crease T.J."/>
            <person name="Tang H."/>
            <person name="Lucas S.M."/>
            <person name="Robertson H.M."/>
            <person name="Bork P."/>
            <person name="Koonin E.V."/>
            <person name="Zdobnov E.M."/>
            <person name="Grigoriev I.V."/>
            <person name="Lynch M."/>
            <person name="Boore J.L."/>
        </authorList>
    </citation>
    <scope>NUCLEOTIDE SEQUENCE [LARGE SCALE GENOMIC DNA]</scope>
</reference>
<keyword evidence="2" id="KW-0732">Signal</keyword>
<feature type="transmembrane region" description="Helical" evidence="1">
    <location>
        <begin position="36"/>
        <end position="56"/>
    </location>
</feature>
<dbReference type="InParanoid" id="E9GKS7"/>
<dbReference type="EMBL" id="GL732550">
    <property type="protein sequence ID" value="EFX79731.1"/>
    <property type="molecule type" value="Genomic_DNA"/>
</dbReference>
<evidence type="ECO:0000256" key="2">
    <source>
        <dbReference type="SAM" id="SignalP"/>
    </source>
</evidence>
<protein>
    <submittedName>
        <fullName evidence="3">Uncharacterized protein</fullName>
    </submittedName>
</protein>
<dbReference type="HOGENOM" id="CLU_1857285_0_0_1"/>
<organism evidence="3 4">
    <name type="scientific">Daphnia pulex</name>
    <name type="common">Water flea</name>
    <dbReference type="NCBI Taxonomy" id="6669"/>
    <lineage>
        <taxon>Eukaryota</taxon>
        <taxon>Metazoa</taxon>
        <taxon>Ecdysozoa</taxon>
        <taxon>Arthropoda</taxon>
        <taxon>Crustacea</taxon>
        <taxon>Branchiopoda</taxon>
        <taxon>Diplostraca</taxon>
        <taxon>Cladocera</taxon>
        <taxon>Anomopoda</taxon>
        <taxon>Daphniidae</taxon>
        <taxon>Daphnia</taxon>
    </lineage>
</organism>
<gene>
    <name evidence="3" type="ORF">DAPPUDRAFT_103929</name>
</gene>
<evidence type="ECO:0000313" key="3">
    <source>
        <dbReference type="EMBL" id="EFX79731.1"/>
    </source>
</evidence>
<proteinExistence type="predicted"/>
<keyword evidence="1" id="KW-1133">Transmembrane helix</keyword>
<keyword evidence="1" id="KW-0472">Membrane</keyword>
<evidence type="ECO:0000256" key="1">
    <source>
        <dbReference type="SAM" id="Phobius"/>
    </source>
</evidence>
<feature type="signal peptide" evidence="2">
    <location>
        <begin position="1"/>
        <end position="20"/>
    </location>
</feature>
<dbReference type="AlphaFoldDB" id="E9GKS7"/>
<evidence type="ECO:0000313" key="4">
    <source>
        <dbReference type="Proteomes" id="UP000000305"/>
    </source>
</evidence>
<name>E9GKS7_DAPPU</name>
<dbReference type="Proteomes" id="UP000000305">
    <property type="component" value="Unassembled WGS sequence"/>
</dbReference>
<dbReference type="KEGG" id="dpx:DAPPUDRAFT_103929"/>
<sequence>MATLLLLLCLDGWNPEPLLADWAVLSSGCHMTGNRFQNICWLLLAAAYMALFMYSISIHFYTCRVRGETGVSFHTSLPLTRLLFPKESARELLLLLAAYDKQTPPVSAFQSGTHQKEPQFDLLSVMARQSGPPIPPKV</sequence>
<accession>E9GKS7</accession>
<keyword evidence="1" id="KW-0812">Transmembrane</keyword>
<feature type="chain" id="PRO_5003241098" evidence="2">
    <location>
        <begin position="21"/>
        <end position="138"/>
    </location>
</feature>
<keyword evidence="4" id="KW-1185">Reference proteome</keyword>